<name>A0ABS4LQJ2_9ACTN</name>
<evidence type="ECO:0000313" key="1">
    <source>
        <dbReference type="EMBL" id="MBP2049674.1"/>
    </source>
</evidence>
<dbReference type="Proteomes" id="UP001519309">
    <property type="component" value="Unassembled WGS sequence"/>
</dbReference>
<protein>
    <submittedName>
        <fullName evidence="1">Uncharacterized protein</fullName>
    </submittedName>
</protein>
<organism evidence="1 2">
    <name type="scientific">Streptomyces griseochromogenes</name>
    <dbReference type="NCBI Taxonomy" id="68214"/>
    <lineage>
        <taxon>Bacteria</taxon>
        <taxon>Bacillati</taxon>
        <taxon>Actinomycetota</taxon>
        <taxon>Actinomycetes</taxon>
        <taxon>Kitasatosporales</taxon>
        <taxon>Streptomycetaceae</taxon>
        <taxon>Streptomyces</taxon>
    </lineage>
</organism>
<comment type="caution">
    <text evidence="1">The sequence shown here is derived from an EMBL/GenBank/DDBJ whole genome shotgun (WGS) entry which is preliminary data.</text>
</comment>
<dbReference type="EMBL" id="JAGGLP010000005">
    <property type="protein sequence ID" value="MBP2049674.1"/>
    <property type="molecule type" value="Genomic_DNA"/>
</dbReference>
<sequence length="47" mass="5155">MVHSLGLHEVGAEPIRRADAVHPIAAPRSEPLYSRRGGSIRRVVRPS</sequence>
<gene>
    <name evidence="1" type="ORF">J2Z21_002610</name>
</gene>
<accession>A0ABS4LQJ2</accession>
<reference evidence="1 2" key="1">
    <citation type="submission" date="2021-03" db="EMBL/GenBank/DDBJ databases">
        <title>Genomic Encyclopedia of Type Strains, Phase IV (KMG-IV): sequencing the most valuable type-strain genomes for metagenomic binning, comparative biology and taxonomic classification.</title>
        <authorList>
            <person name="Goeker M."/>
        </authorList>
    </citation>
    <scope>NUCLEOTIDE SEQUENCE [LARGE SCALE GENOMIC DNA]</scope>
    <source>
        <strain evidence="1 2">DSM 40499</strain>
    </source>
</reference>
<proteinExistence type="predicted"/>
<evidence type="ECO:0000313" key="2">
    <source>
        <dbReference type="Proteomes" id="UP001519309"/>
    </source>
</evidence>
<keyword evidence="2" id="KW-1185">Reference proteome</keyword>